<evidence type="ECO:0000313" key="1">
    <source>
        <dbReference type="EMBL" id="JAH50832.1"/>
    </source>
</evidence>
<accession>A0A0E9TBN7</accession>
<name>A0A0E9TBN7_ANGAN</name>
<sequence>MIVLAIDKLEHPTVRDSVVKEGVFSPETTCKLA</sequence>
<reference evidence="1" key="1">
    <citation type="submission" date="2014-11" db="EMBL/GenBank/DDBJ databases">
        <authorList>
            <person name="Amaro Gonzalez C."/>
        </authorList>
    </citation>
    <scope>NUCLEOTIDE SEQUENCE</scope>
</reference>
<protein>
    <submittedName>
        <fullName evidence="1">Uncharacterized protein</fullName>
    </submittedName>
</protein>
<proteinExistence type="predicted"/>
<dbReference type="EMBL" id="GBXM01057745">
    <property type="protein sequence ID" value="JAH50832.1"/>
    <property type="molecule type" value="Transcribed_RNA"/>
</dbReference>
<reference evidence="1" key="2">
    <citation type="journal article" date="2015" name="Fish Shellfish Immunol.">
        <title>Early steps in the European eel (Anguilla anguilla)-Vibrio vulnificus interaction in the gills: Role of the RtxA13 toxin.</title>
        <authorList>
            <person name="Callol A."/>
            <person name="Pajuelo D."/>
            <person name="Ebbesson L."/>
            <person name="Teles M."/>
            <person name="MacKenzie S."/>
            <person name="Amaro C."/>
        </authorList>
    </citation>
    <scope>NUCLEOTIDE SEQUENCE</scope>
</reference>
<organism evidence="1">
    <name type="scientific">Anguilla anguilla</name>
    <name type="common">European freshwater eel</name>
    <name type="synonym">Muraena anguilla</name>
    <dbReference type="NCBI Taxonomy" id="7936"/>
    <lineage>
        <taxon>Eukaryota</taxon>
        <taxon>Metazoa</taxon>
        <taxon>Chordata</taxon>
        <taxon>Craniata</taxon>
        <taxon>Vertebrata</taxon>
        <taxon>Euteleostomi</taxon>
        <taxon>Actinopterygii</taxon>
        <taxon>Neopterygii</taxon>
        <taxon>Teleostei</taxon>
        <taxon>Anguilliformes</taxon>
        <taxon>Anguillidae</taxon>
        <taxon>Anguilla</taxon>
    </lineage>
</organism>
<dbReference type="AlphaFoldDB" id="A0A0E9TBN7"/>